<dbReference type="EMBL" id="MT142457">
    <property type="protein sequence ID" value="QJA81395.1"/>
    <property type="molecule type" value="Genomic_DNA"/>
</dbReference>
<evidence type="ECO:0000313" key="2">
    <source>
        <dbReference type="EMBL" id="QJA81395.1"/>
    </source>
</evidence>
<gene>
    <name evidence="2" type="ORF">MM415A00550_0027</name>
    <name evidence="1" type="ORF">MM415B00794_0039</name>
</gene>
<evidence type="ECO:0000313" key="1">
    <source>
        <dbReference type="EMBL" id="QJA62383.1"/>
    </source>
</evidence>
<sequence length="233" mass="25423">MQTVTKVNSNMWRRAQGGLYAPARRRFPINGLVFYAPLWHPELNADPFISKDLNAFSCDVTGATWGIQGRTFDGSTNYISTAIPSLSGIGALTVSCWVKRDNAIPDETPLSIGAGWGEGTFLSLQNGHCYLSFFTDGTTANAFCTLDVPANTWTMVTYSYNGASVSIYKNAAFQDSEVADGGLSIPTNQNVSIGRRPDGSESMGGLIGEVLIYNRALMLAEIQNIYQSTKWRY</sequence>
<dbReference type="InterPro" id="IPR013320">
    <property type="entry name" value="ConA-like_dom_sf"/>
</dbReference>
<dbReference type="Pfam" id="PF13385">
    <property type="entry name" value="Laminin_G_3"/>
    <property type="match status" value="1"/>
</dbReference>
<dbReference type="AlphaFoldDB" id="A0A6M3IXU7"/>
<dbReference type="EMBL" id="MT141469">
    <property type="protein sequence ID" value="QJA62383.1"/>
    <property type="molecule type" value="Genomic_DNA"/>
</dbReference>
<dbReference type="SUPFAM" id="SSF49899">
    <property type="entry name" value="Concanavalin A-like lectins/glucanases"/>
    <property type="match status" value="1"/>
</dbReference>
<proteinExistence type="predicted"/>
<dbReference type="Gene3D" id="2.60.120.200">
    <property type="match status" value="1"/>
</dbReference>
<accession>A0A6M3IXU7</accession>
<organism evidence="1">
    <name type="scientific">viral metagenome</name>
    <dbReference type="NCBI Taxonomy" id="1070528"/>
    <lineage>
        <taxon>unclassified sequences</taxon>
        <taxon>metagenomes</taxon>
        <taxon>organismal metagenomes</taxon>
    </lineage>
</organism>
<reference evidence="1" key="1">
    <citation type="submission" date="2020-03" db="EMBL/GenBank/DDBJ databases">
        <title>The deep terrestrial virosphere.</title>
        <authorList>
            <person name="Holmfeldt K."/>
            <person name="Nilsson E."/>
            <person name="Simone D."/>
            <person name="Lopez-Fernandez M."/>
            <person name="Wu X."/>
            <person name="de Brujin I."/>
            <person name="Lundin D."/>
            <person name="Andersson A."/>
            <person name="Bertilsson S."/>
            <person name="Dopson M."/>
        </authorList>
    </citation>
    <scope>NUCLEOTIDE SEQUENCE</scope>
    <source>
        <strain evidence="2">MM415A00550</strain>
        <strain evidence="1">MM415B00794</strain>
    </source>
</reference>
<protein>
    <submittedName>
        <fullName evidence="1">Putative structural protein</fullName>
    </submittedName>
</protein>
<name>A0A6M3IXU7_9ZZZZ</name>